<gene>
    <name evidence="3" type="primary">LOC103496029</name>
</gene>
<dbReference type="InterPro" id="IPR011043">
    <property type="entry name" value="Gal_Oxase/kelch_b-propeller"/>
</dbReference>
<dbReference type="Gramene" id="MELO3C019366.2.1">
    <property type="protein sequence ID" value="MELO3C019366.2.1"/>
    <property type="gene ID" value="MELO3C019366.2"/>
</dbReference>
<evidence type="ECO:0000313" key="2">
    <source>
        <dbReference type="Proteomes" id="UP001652600"/>
    </source>
</evidence>
<dbReference type="PANTHER" id="PTHR31672:SF10">
    <property type="entry name" value="F-BOX DOMAIN-CONTAINING PROTEIN"/>
    <property type="match status" value="1"/>
</dbReference>
<keyword evidence="2" id="KW-1185">Reference proteome</keyword>
<accession>A0A1S3C1Q1</accession>
<protein>
    <submittedName>
        <fullName evidence="3">F-box protein At3g07870</fullName>
    </submittedName>
</protein>
<proteinExistence type="predicted"/>
<dbReference type="SUPFAM" id="SSF50965">
    <property type="entry name" value="Galactose oxidase, central domain"/>
    <property type="match status" value="1"/>
</dbReference>
<sequence>MPSNSVFLLHNKKPNLSQNSHQMDNLPHDVLFQILSRLPISSLIQFHSVCRSWRFLAQYTQHFDHKHDNFRCLIFHSDFPIRNHLYFVDFPSLTQHKFSVKRIFTPFAATMPEYDVVGSCNGFLCLSDSLYNEKLFIYNPFTRDYLELPKSKEFPNPDVVYGIGFHPQTKHLKILKIVYSKGFRRIQRRFHHSEVQVFTLGSSNWRSIGRIFHHLAQGQSPAAINGRLHWVSLPRRHYLGRTIVSFDVASEEFIDIPKPDYGSLSRCNFQLMILNDCLSAVVYCSYGKMEIWVMEQYGVKDSWVKSFNIGSYMPKGLKQEGTEMCFKVSKIVVKGRIVRVVCVLKSGEILLEYRNRALVVFNPSSGKFKDVSFEGMPNWFQTIVHFGSLNRIDALLE</sequence>
<dbReference type="GeneID" id="103496029"/>
<feature type="domain" description="F-box" evidence="1">
    <location>
        <begin position="20"/>
        <end position="66"/>
    </location>
</feature>
<dbReference type="InterPro" id="IPR036047">
    <property type="entry name" value="F-box-like_dom_sf"/>
</dbReference>
<dbReference type="SUPFAM" id="SSF81383">
    <property type="entry name" value="F-box domain"/>
    <property type="match status" value="1"/>
</dbReference>
<reference evidence="3" key="1">
    <citation type="submission" date="2025-08" db="UniProtKB">
        <authorList>
            <consortium name="RefSeq"/>
        </authorList>
    </citation>
    <scope>IDENTIFICATION</scope>
    <source>
        <tissue evidence="3">Stem</tissue>
    </source>
</reference>
<organism evidence="2 3">
    <name type="scientific">Cucumis melo</name>
    <name type="common">Muskmelon</name>
    <dbReference type="NCBI Taxonomy" id="3656"/>
    <lineage>
        <taxon>Eukaryota</taxon>
        <taxon>Viridiplantae</taxon>
        <taxon>Streptophyta</taxon>
        <taxon>Embryophyta</taxon>
        <taxon>Tracheophyta</taxon>
        <taxon>Spermatophyta</taxon>
        <taxon>Magnoliopsida</taxon>
        <taxon>eudicotyledons</taxon>
        <taxon>Gunneridae</taxon>
        <taxon>Pentapetalae</taxon>
        <taxon>rosids</taxon>
        <taxon>fabids</taxon>
        <taxon>Cucurbitales</taxon>
        <taxon>Cucurbitaceae</taxon>
        <taxon>Benincaseae</taxon>
        <taxon>Cucumis</taxon>
    </lineage>
</organism>
<dbReference type="SMART" id="SM00256">
    <property type="entry name" value="FBOX"/>
    <property type="match status" value="1"/>
</dbReference>
<dbReference type="Pfam" id="PF12937">
    <property type="entry name" value="F-box-like"/>
    <property type="match status" value="1"/>
</dbReference>
<dbReference type="InterPro" id="IPR050796">
    <property type="entry name" value="SCF_F-box_component"/>
</dbReference>
<dbReference type="eggNOG" id="ENOG502QS4I">
    <property type="taxonomic scope" value="Eukaryota"/>
</dbReference>
<dbReference type="Proteomes" id="UP001652600">
    <property type="component" value="Chromosome 11"/>
</dbReference>
<dbReference type="InterPro" id="IPR001810">
    <property type="entry name" value="F-box_dom"/>
</dbReference>
<dbReference type="PROSITE" id="PS50181">
    <property type="entry name" value="FBOX"/>
    <property type="match status" value="1"/>
</dbReference>
<dbReference type="InParanoid" id="A0A1S3C1Q1"/>
<evidence type="ECO:0000313" key="3">
    <source>
        <dbReference type="RefSeq" id="XP_008455966.2"/>
    </source>
</evidence>
<dbReference type="InterPro" id="IPR013187">
    <property type="entry name" value="F-box-assoc_dom_typ3"/>
</dbReference>
<evidence type="ECO:0000259" key="1">
    <source>
        <dbReference type="PROSITE" id="PS50181"/>
    </source>
</evidence>
<dbReference type="PANTHER" id="PTHR31672">
    <property type="entry name" value="BNACNNG10540D PROTEIN"/>
    <property type="match status" value="1"/>
</dbReference>
<dbReference type="KEGG" id="cmo:103496029"/>
<name>A0A1S3C1Q1_CUCME</name>
<dbReference type="NCBIfam" id="TIGR01640">
    <property type="entry name" value="F_box_assoc_1"/>
    <property type="match status" value="1"/>
</dbReference>
<dbReference type="Gene3D" id="1.20.1280.50">
    <property type="match status" value="1"/>
</dbReference>
<dbReference type="RefSeq" id="XP_008455966.2">
    <property type="nucleotide sequence ID" value="XM_008457744.3"/>
</dbReference>
<dbReference type="AlphaFoldDB" id="A0A1S3C1Q1"/>
<dbReference type="InterPro" id="IPR017451">
    <property type="entry name" value="F-box-assoc_interact_dom"/>
</dbReference>
<dbReference type="Pfam" id="PF08268">
    <property type="entry name" value="FBA_3"/>
    <property type="match status" value="1"/>
</dbReference>